<sequence length="55" mass="6350">MIIVKKCLLPIGMLFVCDKNISRLNVKQDWLVGIKTNKIDLQRCKNNVCCATSYY</sequence>
<keyword evidence="2" id="KW-1185">Reference proteome</keyword>
<dbReference type="KEGG" id="lhk:LHK_01119"/>
<organism evidence="1 2">
    <name type="scientific">Laribacter hongkongensis (strain HLHK9)</name>
    <dbReference type="NCBI Taxonomy" id="557598"/>
    <lineage>
        <taxon>Bacteria</taxon>
        <taxon>Pseudomonadati</taxon>
        <taxon>Pseudomonadota</taxon>
        <taxon>Betaproteobacteria</taxon>
        <taxon>Neisseriales</taxon>
        <taxon>Aquaspirillaceae</taxon>
        <taxon>Laribacter</taxon>
    </lineage>
</organism>
<dbReference type="EMBL" id="CP001154">
    <property type="protein sequence ID" value="ACO74111.1"/>
    <property type="molecule type" value="Genomic_DNA"/>
</dbReference>
<protein>
    <submittedName>
        <fullName evidence="1">Uncharacterized protein</fullName>
    </submittedName>
</protein>
<evidence type="ECO:0000313" key="2">
    <source>
        <dbReference type="Proteomes" id="UP000002010"/>
    </source>
</evidence>
<dbReference type="HOGENOM" id="CLU_3026693_0_0_4"/>
<name>C1D6K4_LARHH</name>
<accession>C1D6K4</accession>
<gene>
    <name evidence="1" type="ordered locus">LHK_01119</name>
</gene>
<dbReference type="Proteomes" id="UP000002010">
    <property type="component" value="Chromosome"/>
</dbReference>
<dbReference type="STRING" id="557598.LHK_01119"/>
<proteinExistence type="predicted"/>
<dbReference type="AlphaFoldDB" id="C1D6K4"/>
<reference evidence="1 2" key="1">
    <citation type="journal article" date="2009" name="PLoS Genet.">
        <title>The complete genome and proteome of Laribacter hongkongensis reveal potential mechanisms for adaptations to different temperatures and habitats.</title>
        <authorList>
            <person name="Woo P.C."/>
            <person name="Lau S.K."/>
            <person name="Tse H."/>
            <person name="Teng J.L."/>
            <person name="Curreem S.O."/>
            <person name="Tsang A.K."/>
            <person name="Fan R.Y."/>
            <person name="Wong G.K."/>
            <person name="Huang Y."/>
            <person name="Loman N.J."/>
            <person name="Snyder L.A."/>
            <person name="Cai J.J."/>
            <person name="Huang J.D."/>
            <person name="Mak W."/>
            <person name="Pallen M.J."/>
            <person name="Lok S."/>
            <person name="Yuen K.Y."/>
        </authorList>
    </citation>
    <scope>NUCLEOTIDE SEQUENCE [LARGE SCALE GENOMIC DNA]</scope>
    <source>
        <strain evidence="1 2">HLHK9</strain>
    </source>
</reference>
<evidence type="ECO:0000313" key="1">
    <source>
        <dbReference type="EMBL" id="ACO74111.1"/>
    </source>
</evidence>